<evidence type="ECO:0000259" key="8">
    <source>
        <dbReference type="PROSITE" id="PS51918"/>
    </source>
</evidence>
<dbReference type="RefSeq" id="WP_083571990.1">
    <property type="nucleotide sequence ID" value="NZ_BJUG01000008.1"/>
</dbReference>
<dbReference type="SFLD" id="SFLDG01386">
    <property type="entry name" value="main_SPASM_domain-containing"/>
    <property type="match status" value="1"/>
</dbReference>
<dbReference type="PROSITE" id="PS51918">
    <property type="entry name" value="RADICAL_SAM"/>
    <property type="match status" value="1"/>
</dbReference>
<dbReference type="CDD" id="cd01335">
    <property type="entry name" value="Radical_SAM"/>
    <property type="match status" value="1"/>
</dbReference>
<evidence type="ECO:0000256" key="3">
    <source>
        <dbReference type="ARBA" id="ARBA00022691"/>
    </source>
</evidence>
<dbReference type="InterPro" id="IPR013785">
    <property type="entry name" value="Aldolase_TIM"/>
</dbReference>
<organism evidence="9 10">
    <name type="scientific">Enterococcus thailandicus</name>
    <dbReference type="NCBI Taxonomy" id="417368"/>
    <lineage>
        <taxon>Bacteria</taxon>
        <taxon>Bacillati</taxon>
        <taxon>Bacillota</taxon>
        <taxon>Bacilli</taxon>
        <taxon>Lactobacillales</taxon>
        <taxon>Enterococcaceae</taxon>
        <taxon>Enterococcus</taxon>
    </lineage>
</organism>
<dbReference type="InterPro" id="IPR023867">
    <property type="entry name" value="Sulphatase_maturase_rSAM"/>
</dbReference>
<keyword evidence="6" id="KW-0411">Iron-sulfur</keyword>
<dbReference type="PANTHER" id="PTHR43273">
    <property type="entry name" value="ANAEROBIC SULFATASE-MATURATING ENZYME HOMOLOG ASLB-RELATED"/>
    <property type="match status" value="1"/>
</dbReference>
<dbReference type="OrthoDB" id="9808591at2"/>
<dbReference type="InterPro" id="IPR058240">
    <property type="entry name" value="rSAM_sf"/>
</dbReference>
<reference evidence="9 10" key="1">
    <citation type="submission" date="2019-07" db="EMBL/GenBank/DDBJ databases">
        <title>Whole genome shotgun sequence of Enterococcus thailandicus NBRC 101867.</title>
        <authorList>
            <person name="Hosoyama A."/>
            <person name="Uohara A."/>
            <person name="Ohji S."/>
            <person name="Ichikawa N."/>
        </authorList>
    </citation>
    <scope>NUCLEOTIDE SEQUENCE [LARGE SCALE GENOMIC DNA]</scope>
    <source>
        <strain evidence="9 10">NBRC 101867</strain>
    </source>
</reference>
<dbReference type="AlphaFoldDB" id="A0A510WEH6"/>
<evidence type="ECO:0000256" key="7">
    <source>
        <dbReference type="ARBA" id="ARBA00023601"/>
    </source>
</evidence>
<dbReference type="Proteomes" id="UP000321361">
    <property type="component" value="Unassembled WGS sequence"/>
</dbReference>
<dbReference type="SUPFAM" id="SSF102114">
    <property type="entry name" value="Radical SAM enzymes"/>
    <property type="match status" value="1"/>
</dbReference>
<dbReference type="Gene3D" id="3.20.20.70">
    <property type="entry name" value="Aldolase class I"/>
    <property type="match status" value="1"/>
</dbReference>
<dbReference type="GO" id="GO:0016491">
    <property type="term" value="F:oxidoreductase activity"/>
    <property type="evidence" value="ECO:0007669"/>
    <property type="project" value="InterPro"/>
</dbReference>
<keyword evidence="5" id="KW-0408">Iron</keyword>
<dbReference type="Pfam" id="PF04055">
    <property type="entry name" value="Radical_SAM"/>
    <property type="match status" value="1"/>
</dbReference>
<keyword evidence="3" id="KW-0949">S-adenosyl-L-methionine</keyword>
<protein>
    <submittedName>
        <fullName evidence="9">Radical SAM/SPASM domain-containing protein</fullName>
    </submittedName>
</protein>
<dbReference type="InterPro" id="IPR000385">
    <property type="entry name" value="MoaA_NifB_PqqE_Fe-S-bd_CS"/>
</dbReference>
<gene>
    <name evidence="9" type="ORF">ETH01_16240</name>
</gene>
<dbReference type="InterPro" id="IPR007197">
    <property type="entry name" value="rSAM"/>
</dbReference>
<dbReference type="GO" id="GO:0051539">
    <property type="term" value="F:4 iron, 4 sulfur cluster binding"/>
    <property type="evidence" value="ECO:0007669"/>
    <property type="project" value="UniProtKB-KW"/>
</dbReference>
<keyword evidence="2" id="KW-0004">4Fe-4S</keyword>
<evidence type="ECO:0000256" key="6">
    <source>
        <dbReference type="ARBA" id="ARBA00023014"/>
    </source>
</evidence>
<dbReference type="EMBL" id="BJUG01000008">
    <property type="protein sequence ID" value="GEK37337.1"/>
    <property type="molecule type" value="Genomic_DNA"/>
</dbReference>
<evidence type="ECO:0000313" key="9">
    <source>
        <dbReference type="EMBL" id="GEK37337.1"/>
    </source>
</evidence>
<dbReference type="GO" id="GO:0046872">
    <property type="term" value="F:metal ion binding"/>
    <property type="evidence" value="ECO:0007669"/>
    <property type="project" value="UniProtKB-KW"/>
</dbReference>
<sequence length="470" mass="53930">MKENNFRNDFYFLENEDSDILLHIPSSSIFQITDNELSKKMRDFFISQNSQSAVNQILRDISNEKEEKFNCLDCNSLKQISTEAKDFSIGKLSLVLTSDCNLRCEYCYANFGMYDYEKRSNFTKEKLYDGLNYLVSNFKEIKVIQFFGGEPSLCTKQIEFVVNFFAQKKKEGNISKLPIFGIVTNCVILPQKLLQIYKQYDFAITISLDGPQEINDRLRYDIREKGHYKDIVNNYQLLIESGIKNIGFECTYTNEHINRGISYSDLARFFFETFGSQATHIVPVNIDIDNELSVLKNVDKYREYVRDIVNLTFAQVTTGEKVTSISLVLGILFRLINQIQEPRICPAGIQTFSLSHDNQLSPCFMYTSQDETAYGYVGEDPNEIVKKAISFDNQVNNKLKSNDCMICPARTVCSSCLGGFVINKDNIELTNPVFCQTINEILKQSLINIGLLKSNPEAWSSFQSNLRRAI</sequence>
<dbReference type="PANTHER" id="PTHR43273:SF3">
    <property type="entry name" value="ANAEROBIC SULFATASE-MATURATING ENZYME HOMOLOG ASLB-RELATED"/>
    <property type="match status" value="1"/>
</dbReference>
<feature type="domain" description="Radical SAM core" evidence="8">
    <location>
        <begin position="86"/>
        <end position="314"/>
    </location>
</feature>
<evidence type="ECO:0000313" key="10">
    <source>
        <dbReference type="Proteomes" id="UP000321361"/>
    </source>
</evidence>
<evidence type="ECO:0000256" key="1">
    <source>
        <dbReference type="ARBA" id="ARBA00001966"/>
    </source>
</evidence>
<dbReference type="SFLD" id="SFLDS00029">
    <property type="entry name" value="Radical_SAM"/>
    <property type="match status" value="1"/>
</dbReference>
<keyword evidence="4" id="KW-0479">Metal-binding</keyword>
<dbReference type="SFLD" id="SFLDG01384">
    <property type="entry name" value="thioether_bond_formation_requi"/>
    <property type="match status" value="1"/>
</dbReference>
<comment type="similarity">
    <text evidence="7">Belongs to the radical SAM superfamily. Anaerobic sulfatase-maturating enzyme family.</text>
</comment>
<dbReference type="PROSITE" id="PS01305">
    <property type="entry name" value="MOAA_NIFB_PQQE"/>
    <property type="match status" value="1"/>
</dbReference>
<accession>A0A510WEH6</accession>
<comment type="caution">
    <text evidence="9">The sequence shown here is derived from an EMBL/GenBank/DDBJ whole genome shotgun (WGS) entry which is preliminary data.</text>
</comment>
<evidence type="ECO:0000256" key="4">
    <source>
        <dbReference type="ARBA" id="ARBA00022723"/>
    </source>
</evidence>
<evidence type="ECO:0000256" key="5">
    <source>
        <dbReference type="ARBA" id="ARBA00023004"/>
    </source>
</evidence>
<evidence type="ECO:0000256" key="2">
    <source>
        <dbReference type="ARBA" id="ARBA00022485"/>
    </source>
</evidence>
<comment type="cofactor">
    <cofactor evidence="1">
        <name>[4Fe-4S] cluster</name>
        <dbReference type="ChEBI" id="CHEBI:49883"/>
    </cofactor>
</comment>
<dbReference type="SFLD" id="SFLDG01067">
    <property type="entry name" value="SPASM/twitch_domain_containing"/>
    <property type="match status" value="1"/>
</dbReference>
<proteinExistence type="inferred from homology"/>
<name>A0A510WEH6_ENTTH</name>